<reference evidence="1 2" key="1">
    <citation type="submission" date="2015-04" db="EMBL/GenBank/DDBJ databases">
        <title>The draft genome sequence of Erythrobacter marinus HWDM-33.</title>
        <authorList>
            <person name="Zhuang L."/>
            <person name="Liu Y."/>
            <person name="Shao Z."/>
        </authorList>
    </citation>
    <scope>NUCLEOTIDE SEQUENCE [LARGE SCALE GENOMIC DNA]</scope>
    <source>
        <strain evidence="1 2">HWDM-33</strain>
    </source>
</reference>
<evidence type="ECO:0000313" key="1">
    <source>
        <dbReference type="EMBL" id="KLI63759.1"/>
    </source>
</evidence>
<organism evidence="1 2">
    <name type="scientific">Aurantiacibacter marinus</name>
    <dbReference type="NCBI Taxonomy" id="874156"/>
    <lineage>
        <taxon>Bacteria</taxon>
        <taxon>Pseudomonadati</taxon>
        <taxon>Pseudomonadota</taxon>
        <taxon>Alphaproteobacteria</taxon>
        <taxon>Sphingomonadales</taxon>
        <taxon>Erythrobacteraceae</taxon>
        <taxon>Aurantiacibacter</taxon>
    </lineage>
</organism>
<dbReference type="Proteomes" id="UP000053455">
    <property type="component" value="Unassembled WGS sequence"/>
</dbReference>
<sequence>MSCNLAEGPKNATQQNICDNSEDDFSGLKAVLVNATLKHPSEPSHTDALLDVVAEISTSQRAAFANEFTQRKTTFMAFNLLHAARMPKAQDGYPAVGNVRMQWDAGCKPG</sequence>
<accession>A0A0H0XN13</accession>
<dbReference type="AlphaFoldDB" id="A0A0H0XN13"/>
<gene>
    <name evidence="1" type="ORF">AAV99_08535</name>
</gene>
<proteinExistence type="predicted"/>
<dbReference type="EMBL" id="LBHU01000002">
    <property type="protein sequence ID" value="KLI63759.1"/>
    <property type="molecule type" value="Genomic_DNA"/>
</dbReference>
<dbReference type="PATRIC" id="fig|874156.12.peg.1755"/>
<evidence type="ECO:0000313" key="2">
    <source>
        <dbReference type="Proteomes" id="UP000053455"/>
    </source>
</evidence>
<protein>
    <submittedName>
        <fullName evidence="1">Uncharacterized protein</fullName>
    </submittedName>
</protein>
<comment type="caution">
    <text evidence="1">The sequence shown here is derived from an EMBL/GenBank/DDBJ whole genome shotgun (WGS) entry which is preliminary data.</text>
</comment>
<keyword evidence="2" id="KW-1185">Reference proteome</keyword>
<name>A0A0H0XN13_9SPHN</name>
<dbReference type="STRING" id="874156.GCA_001021555_01611"/>